<keyword evidence="3" id="KW-1185">Reference proteome</keyword>
<dbReference type="InterPro" id="IPR036397">
    <property type="entry name" value="RNaseH_sf"/>
</dbReference>
<keyword evidence="2" id="KW-0614">Plasmid</keyword>
<geneLocation type="plasmid" evidence="2 3">
    <name>unnamed</name>
</geneLocation>
<dbReference type="PANTHER" id="PTHR30231:SF37">
    <property type="entry name" value="EXODEOXYRIBONUCLEASE 10"/>
    <property type="match status" value="1"/>
</dbReference>
<keyword evidence="2" id="KW-0269">Exonuclease</keyword>
<dbReference type="InterPro" id="IPR012337">
    <property type="entry name" value="RNaseH-like_sf"/>
</dbReference>
<dbReference type="RefSeq" id="WP_259436807.1">
    <property type="nucleotide sequence ID" value="NZ_CP103867.1"/>
</dbReference>
<keyword evidence="2" id="KW-0378">Hydrolase</keyword>
<name>A0ABY5UB62_LACSH</name>
<accession>A0ABY5UB62</accession>
<dbReference type="SMART" id="SM00479">
    <property type="entry name" value="EXOIII"/>
    <property type="match status" value="1"/>
</dbReference>
<dbReference type="InterPro" id="IPR013520">
    <property type="entry name" value="Ribonucl_H"/>
</dbReference>
<evidence type="ECO:0000259" key="1">
    <source>
        <dbReference type="SMART" id="SM00479"/>
    </source>
</evidence>
<protein>
    <submittedName>
        <fullName evidence="2">3'-5' exonuclease</fullName>
    </submittedName>
</protein>
<keyword evidence="2" id="KW-0540">Nuclease</keyword>
<dbReference type="PANTHER" id="PTHR30231">
    <property type="entry name" value="DNA POLYMERASE III SUBUNIT EPSILON"/>
    <property type="match status" value="1"/>
</dbReference>
<feature type="domain" description="Exonuclease" evidence="1">
    <location>
        <begin position="27"/>
        <end position="190"/>
    </location>
</feature>
<dbReference type="Pfam" id="PF00929">
    <property type="entry name" value="RNase_T"/>
    <property type="match status" value="1"/>
</dbReference>
<dbReference type="SUPFAM" id="SSF53098">
    <property type="entry name" value="Ribonuclease H-like"/>
    <property type="match status" value="1"/>
</dbReference>
<gene>
    <name evidence="2" type="ORF">NYR52_16475</name>
</gene>
<organism evidence="2 3">
    <name type="scientific">Laceyella sacchari</name>
    <name type="common">Thermoactinomyces thalpophilus</name>
    <dbReference type="NCBI Taxonomy" id="37482"/>
    <lineage>
        <taxon>Bacteria</taxon>
        <taxon>Bacillati</taxon>
        <taxon>Bacillota</taxon>
        <taxon>Bacilli</taxon>
        <taxon>Bacillales</taxon>
        <taxon>Thermoactinomycetaceae</taxon>
        <taxon>Laceyella</taxon>
    </lineage>
</organism>
<dbReference type="Proteomes" id="UP001058650">
    <property type="component" value="Plasmid unnamed"/>
</dbReference>
<dbReference type="CDD" id="cd06127">
    <property type="entry name" value="DEDDh"/>
    <property type="match status" value="1"/>
</dbReference>
<dbReference type="GO" id="GO:0004527">
    <property type="term" value="F:exonuclease activity"/>
    <property type="evidence" value="ECO:0007669"/>
    <property type="project" value="UniProtKB-KW"/>
</dbReference>
<dbReference type="EMBL" id="CP103867">
    <property type="protein sequence ID" value="UWE05313.1"/>
    <property type="molecule type" value="Genomic_DNA"/>
</dbReference>
<evidence type="ECO:0000313" key="3">
    <source>
        <dbReference type="Proteomes" id="UP001058650"/>
    </source>
</evidence>
<reference evidence="2" key="1">
    <citation type="submission" date="2022-08" db="EMBL/GenBank/DDBJ databases">
        <title>The complete genome sequence of the thermophilic bacterium Laceyella sacchari FBKL4.010 reveals the basis for tetramethylpyrazine biosynthesis in Moutai-flavor Daqu.</title>
        <authorList>
            <person name="Li D."/>
            <person name="Huang W."/>
            <person name="Wang C."/>
            <person name="Qiu S."/>
        </authorList>
    </citation>
    <scope>NUCLEOTIDE SEQUENCE</scope>
    <source>
        <strain evidence="2">FBKL4.014</strain>
        <plasmid evidence="2">unnamed</plasmid>
    </source>
</reference>
<dbReference type="Gene3D" id="3.30.420.10">
    <property type="entry name" value="Ribonuclease H-like superfamily/Ribonuclease H"/>
    <property type="match status" value="1"/>
</dbReference>
<evidence type="ECO:0000313" key="2">
    <source>
        <dbReference type="EMBL" id="UWE05313.1"/>
    </source>
</evidence>
<proteinExistence type="predicted"/>
<sequence>MAVAEVWTLDQGRAQLKFNEWNKEKNNVVILDTETTGLYDSEICEVSVIDLDGNVIFDSLVKPKNPIPREVKAIHGISDEMVADKPSWPETWESLYPLIKDKIVLIYNSEFDVRLMAESFYPYYPENAEEIKQVEGLKTACVMKTYAALVGSGKWLKLTQAAGRQIAHRSLDNCKATLEVIRKSYNPDFTETTFQRLENWHELESISKRIRYLSYRIKELSEEQVGLVKRQKELQVRLFGFEFEDEKEVAASYHDVDNDQRFDISDDDLPF</sequence>